<dbReference type="OrthoDB" id="1246359at2"/>
<protein>
    <submittedName>
        <fullName evidence="2">Uncharacterized protein</fullName>
    </submittedName>
</protein>
<proteinExistence type="predicted"/>
<dbReference type="Proteomes" id="UP000622648">
    <property type="component" value="Unassembled WGS sequence"/>
</dbReference>
<keyword evidence="4" id="KW-1185">Reference proteome</keyword>
<reference evidence="1" key="4">
    <citation type="submission" date="2024-05" db="EMBL/GenBank/DDBJ databases">
        <authorList>
            <person name="Sun Q."/>
            <person name="Zhou Y."/>
        </authorList>
    </citation>
    <scope>NUCLEOTIDE SEQUENCE</scope>
    <source>
        <strain evidence="1">CGMCC 1.15644</strain>
    </source>
</reference>
<accession>A0A4V6NN43</accession>
<gene>
    <name evidence="2" type="ORF">EV200_102479</name>
    <name evidence="1" type="ORF">GCM10011413_20260</name>
</gene>
<sequence>MISGLPFNLVLNKTTIDEAMAKFKKYNVKKSKLSDGSFYSNGTKLLFKKGSHYITLSYNDQNLLKSLSIMRFIPDPAAG</sequence>
<organism evidence="2 3">
    <name type="scientific">Pedobacter psychrotolerans</name>
    <dbReference type="NCBI Taxonomy" id="1843235"/>
    <lineage>
        <taxon>Bacteria</taxon>
        <taxon>Pseudomonadati</taxon>
        <taxon>Bacteroidota</taxon>
        <taxon>Sphingobacteriia</taxon>
        <taxon>Sphingobacteriales</taxon>
        <taxon>Sphingobacteriaceae</taxon>
        <taxon>Pedobacter</taxon>
    </lineage>
</organism>
<dbReference type="RefSeq" id="WP_132530214.1">
    <property type="nucleotide sequence ID" value="NZ_BMJO01000003.1"/>
</dbReference>
<evidence type="ECO:0000313" key="2">
    <source>
        <dbReference type="EMBL" id="TCO29060.1"/>
    </source>
</evidence>
<comment type="caution">
    <text evidence="2">The sequence shown here is derived from an EMBL/GenBank/DDBJ whole genome shotgun (WGS) entry which is preliminary data.</text>
</comment>
<dbReference type="AlphaFoldDB" id="A0A4V6NN43"/>
<reference evidence="2 3" key="3">
    <citation type="submission" date="2019-03" db="EMBL/GenBank/DDBJ databases">
        <title>Genomic Encyclopedia of Type Strains, Phase IV (KMG-IV): sequencing the most valuable type-strain genomes for metagenomic binning, comparative biology and taxonomic classification.</title>
        <authorList>
            <person name="Goeker M."/>
        </authorList>
    </citation>
    <scope>NUCLEOTIDE SEQUENCE [LARGE SCALE GENOMIC DNA]</scope>
    <source>
        <strain evidence="2 3">DSM 103236</strain>
    </source>
</reference>
<dbReference type="EMBL" id="SLWO01000002">
    <property type="protein sequence ID" value="TCO29060.1"/>
    <property type="molecule type" value="Genomic_DNA"/>
</dbReference>
<dbReference type="EMBL" id="BMJO01000003">
    <property type="protein sequence ID" value="GGE53827.1"/>
    <property type="molecule type" value="Genomic_DNA"/>
</dbReference>
<evidence type="ECO:0000313" key="4">
    <source>
        <dbReference type="Proteomes" id="UP000622648"/>
    </source>
</evidence>
<evidence type="ECO:0000313" key="1">
    <source>
        <dbReference type="EMBL" id="GGE53827.1"/>
    </source>
</evidence>
<dbReference type="Proteomes" id="UP000295684">
    <property type="component" value="Unassembled WGS sequence"/>
</dbReference>
<name>A0A4V6NN43_9SPHI</name>
<reference evidence="1" key="1">
    <citation type="journal article" date="2014" name="Int. J. Syst. Evol. Microbiol.">
        <title>Complete genome of a new Firmicutes species belonging to the dominant human colonic microbiota ('Ruminococcus bicirculans') reveals two chromosomes and a selective capacity to utilize plant glucans.</title>
        <authorList>
            <consortium name="NISC Comparative Sequencing Program"/>
            <person name="Wegmann U."/>
            <person name="Louis P."/>
            <person name="Goesmann A."/>
            <person name="Henrissat B."/>
            <person name="Duncan S.H."/>
            <person name="Flint H.J."/>
        </authorList>
    </citation>
    <scope>NUCLEOTIDE SEQUENCE</scope>
    <source>
        <strain evidence="1">CGMCC 1.15644</strain>
    </source>
</reference>
<evidence type="ECO:0000313" key="3">
    <source>
        <dbReference type="Proteomes" id="UP000295684"/>
    </source>
</evidence>
<reference evidence="4" key="2">
    <citation type="journal article" date="2019" name="Int. J. Syst. Evol. Microbiol.">
        <title>The Global Catalogue of Microorganisms (GCM) 10K type strain sequencing project: providing services to taxonomists for standard genome sequencing and annotation.</title>
        <authorList>
            <consortium name="The Broad Institute Genomics Platform"/>
            <consortium name="The Broad Institute Genome Sequencing Center for Infectious Disease"/>
            <person name="Wu L."/>
            <person name="Ma J."/>
        </authorList>
    </citation>
    <scope>NUCLEOTIDE SEQUENCE [LARGE SCALE GENOMIC DNA]</scope>
    <source>
        <strain evidence="4">CGMCC 1.15644</strain>
    </source>
</reference>